<proteinExistence type="predicted"/>
<comment type="caution">
    <text evidence="1">The sequence shown here is derived from an EMBL/GenBank/DDBJ whole genome shotgun (WGS) entry which is preliminary data.</text>
</comment>
<evidence type="ECO:0000313" key="2">
    <source>
        <dbReference type="Proteomes" id="UP001562354"/>
    </source>
</evidence>
<reference evidence="1 2" key="1">
    <citation type="submission" date="2024-07" db="EMBL/GenBank/DDBJ databases">
        <title>Draft sequence of the Neodothiora populina.</title>
        <authorList>
            <person name="Drown D.D."/>
            <person name="Schuette U.S."/>
            <person name="Buechlein A.B."/>
            <person name="Rusch D.R."/>
            <person name="Winton L.W."/>
            <person name="Adams G.A."/>
        </authorList>
    </citation>
    <scope>NUCLEOTIDE SEQUENCE [LARGE SCALE GENOMIC DNA]</scope>
    <source>
        <strain evidence="1 2">CPC 39397</strain>
    </source>
</reference>
<name>A0ABR3PQY8_9PEZI</name>
<accession>A0ABR3PQY8</accession>
<dbReference type="EMBL" id="JBFMKM010000001">
    <property type="protein sequence ID" value="KAL1311906.1"/>
    <property type="molecule type" value="Genomic_DNA"/>
</dbReference>
<organism evidence="1 2">
    <name type="scientific">Neodothiora populina</name>
    <dbReference type="NCBI Taxonomy" id="2781224"/>
    <lineage>
        <taxon>Eukaryota</taxon>
        <taxon>Fungi</taxon>
        <taxon>Dikarya</taxon>
        <taxon>Ascomycota</taxon>
        <taxon>Pezizomycotina</taxon>
        <taxon>Dothideomycetes</taxon>
        <taxon>Dothideomycetidae</taxon>
        <taxon>Dothideales</taxon>
        <taxon>Dothioraceae</taxon>
        <taxon>Neodothiora</taxon>
    </lineage>
</organism>
<protein>
    <submittedName>
        <fullName evidence="1">Uncharacterized protein</fullName>
    </submittedName>
</protein>
<dbReference type="RefSeq" id="XP_069204754.1">
    <property type="nucleotide sequence ID" value="XM_069348526.1"/>
</dbReference>
<dbReference type="GeneID" id="95975678"/>
<sequence>MLEPPPLPPLPYAAAAAAAAGTLSSASVAPSQSASQMMDYASASASQVSGASTSHRTGSPVRRAAALRNAQKPVLFPRLTAHNRPANVADLLDQLKDVETGMGFVPKAIEARLARLVDDEGKKLRPCNTDNSPTSAAEDANAIQDLALLEFLYTNATFLQERLCRRGGVQRSDTLSAPLFGSAALQSTRDAIQCYSGSHLPGLGPSAWRHARSLTIKNG</sequence>
<gene>
    <name evidence="1" type="ORF">AAFC00_001976</name>
</gene>
<dbReference type="Proteomes" id="UP001562354">
    <property type="component" value="Unassembled WGS sequence"/>
</dbReference>
<keyword evidence="2" id="KW-1185">Reference proteome</keyword>
<evidence type="ECO:0000313" key="1">
    <source>
        <dbReference type="EMBL" id="KAL1311906.1"/>
    </source>
</evidence>